<evidence type="ECO:0000256" key="5">
    <source>
        <dbReference type="ARBA" id="ARBA00022692"/>
    </source>
</evidence>
<comment type="caution">
    <text evidence="16">The sequence shown here is derived from an EMBL/GenBank/DDBJ whole genome shotgun (WGS) entry which is preliminary data.</text>
</comment>
<dbReference type="InterPro" id="IPR029044">
    <property type="entry name" value="Nucleotide-diphossugar_trans"/>
</dbReference>
<dbReference type="PANTHER" id="PTHR10896:SF50">
    <property type="entry name" value="GALACTOSYLGALACTOSYLXYLOSYLPROTEIN 3-BETA-GLUCURONOSYLTRANSFERASE P"/>
    <property type="match status" value="1"/>
</dbReference>
<dbReference type="STRING" id="6832.A0A553PJR0"/>
<dbReference type="OMA" id="YDGWIAS"/>
<feature type="binding site" evidence="12">
    <location>
        <position position="234"/>
    </location>
    <ligand>
        <name>Mn(2+)</name>
        <dbReference type="ChEBI" id="CHEBI:29035"/>
    </ligand>
</feature>
<dbReference type="GO" id="GO:0015018">
    <property type="term" value="F:galactosylgalactosylxylosylprotein 3-beta-glucuronosyltransferase activity"/>
    <property type="evidence" value="ECO:0007669"/>
    <property type="project" value="UniProtKB-UniRule"/>
</dbReference>
<dbReference type="EMBL" id="VCGU01000003">
    <property type="protein sequence ID" value="TRY77908.1"/>
    <property type="molecule type" value="Genomic_DNA"/>
</dbReference>
<dbReference type="SUPFAM" id="SSF53448">
    <property type="entry name" value="Nucleotide-diphospho-sugar transferases"/>
    <property type="match status" value="1"/>
</dbReference>
<comment type="similarity">
    <text evidence="2 14">Belongs to the glycosyltransferase 43 family.</text>
</comment>
<feature type="region of interest" description="Disordered" evidence="15">
    <location>
        <begin position="43"/>
        <end position="69"/>
    </location>
</feature>
<reference evidence="16 17" key="1">
    <citation type="journal article" date="2018" name="Nat. Ecol. Evol.">
        <title>Genomic signatures of mitonuclear coevolution across populations of Tigriopus californicus.</title>
        <authorList>
            <person name="Barreto F.S."/>
            <person name="Watson E.T."/>
            <person name="Lima T.G."/>
            <person name="Willett C.S."/>
            <person name="Edmands S."/>
            <person name="Li W."/>
            <person name="Burton R.S."/>
        </authorList>
    </citation>
    <scope>NUCLEOTIDE SEQUENCE [LARGE SCALE GENOMIC DNA]</scope>
    <source>
        <strain evidence="16 17">San Diego</strain>
    </source>
</reference>
<comment type="subcellular location">
    <subcellularLocation>
        <location evidence="14">Golgi apparatus membrane</location>
        <topology evidence="14">Single-pass type II membrane protein</topology>
    </subcellularLocation>
    <subcellularLocation>
        <location evidence="1">Membrane</location>
        <topology evidence="1">Single-pass type II membrane protein</topology>
    </subcellularLocation>
</comment>
<keyword evidence="9 13" id="KW-0325">Glycoprotein</keyword>
<evidence type="ECO:0000256" key="14">
    <source>
        <dbReference type="RuleBase" id="RU363127"/>
    </source>
</evidence>
<dbReference type="GO" id="GO:0050650">
    <property type="term" value="P:chondroitin sulfate proteoglycan biosynthetic process"/>
    <property type="evidence" value="ECO:0007669"/>
    <property type="project" value="TreeGrafter"/>
</dbReference>
<proteinExistence type="inferred from homology"/>
<dbReference type="Proteomes" id="UP000318571">
    <property type="component" value="Chromosome 11"/>
</dbReference>
<evidence type="ECO:0000313" key="17">
    <source>
        <dbReference type="Proteomes" id="UP000318571"/>
    </source>
</evidence>
<keyword evidence="6 14" id="KW-0735">Signal-anchor</keyword>
<dbReference type="InterPro" id="IPR005027">
    <property type="entry name" value="Glyco_trans_43"/>
</dbReference>
<accession>A0A553PJR0</accession>
<dbReference type="GO" id="GO:0000139">
    <property type="term" value="C:Golgi membrane"/>
    <property type="evidence" value="ECO:0007669"/>
    <property type="project" value="UniProtKB-SubCell"/>
</dbReference>
<evidence type="ECO:0000256" key="7">
    <source>
        <dbReference type="ARBA" id="ARBA00022989"/>
    </source>
</evidence>
<feature type="active site" description="Proton donor/acceptor" evidence="11">
    <location>
        <position position="317"/>
    </location>
</feature>
<dbReference type="AlphaFoldDB" id="A0A553PJR0"/>
<evidence type="ECO:0000256" key="3">
    <source>
        <dbReference type="ARBA" id="ARBA00012641"/>
    </source>
</evidence>
<protein>
    <recommendedName>
        <fullName evidence="3 14">Galactosylgalactosylxylosylprotein 3-beta-glucuronosyltransferase</fullName>
        <ecNumber evidence="3 14">2.4.1.135</ecNumber>
    </recommendedName>
</protein>
<evidence type="ECO:0000256" key="10">
    <source>
        <dbReference type="ARBA" id="ARBA00047979"/>
    </source>
</evidence>
<dbReference type="GO" id="GO:0005975">
    <property type="term" value="P:carbohydrate metabolic process"/>
    <property type="evidence" value="ECO:0007669"/>
    <property type="project" value="TreeGrafter"/>
</dbReference>
<evidence type="ECO:0000256" key="1">
    <source>
        <dbReference type="ARBA" id="ARBA00004606"/>
    </source>
</evidence>
<evidence type="ECO:0000256" key="15">
    <source>
        <dbReference type="SAM" id="MobiDB-lite"/>
    </source>
</evidence>
<keyword evidence="8 14" id="KW-0472">Membrane</keyword>
<feature type="transmembrane region" description="Helical" evidence="14">
    <location>
        <begin position="14"/>
        <end position="35"/>
    </location>
</feature>
<evidence type="ECO:0000256" key="11">
    <source>
        <dbReference type="PIRSR" id="PIRSR605027-1"/>
    </source>
</evidence>
<evidence type="ECO:0000256" key="12">
    <source>
        <dbReference type="PIRSR" id="PIRSR605027-3"/>
    </source>
</evidence>
<keyword evidence="5 14" id="KW-0812">Transmembrane</keyword>
<evidence type="ECO:0000256" key="8">
    <source>
        <dbReference type="ARBA" id="ARBA00023136"/>
    </source>
</evidence>
<evidence type="ECO:0000313" key="16">
    <source>
        <dbReference type="EMBL" id="TRY77908.1"/>
    </source>
</evidence>
<organism evidence="16 17">
    <name type="scientific">Tigriopus californicus</name>
    <name type="common">Marine copepod</name>
    <dbReference type="NCBI Taxonomy" id="6832"/>
    <lineage>
        <taxon>Eukaryota</taxon>
        <taxon>Metazoa</taxon>
        <taxon>Ecdysozoa</taxon>
        <taxon>Arthropoda</taxon>
        <taxon>Crustacea</taxon>
        <taxon>Multicrustacea</taxon>
        <taxon>Hexanauplia</taxon>
        <taxon>Copepoda</taxon>
        <taxon>Harpacticoida</taxon>
        <taxon>Harpacticidae</taxon>
        <taxon>Tigriopus</taxon>
    </lineage>
</organism>
<gene>
    <name evidence="16" type="ORF">TCAL_07178</name>
</gene>
<feature type="glycosylation site" description="N-linked (GlcNAc...) asparagine" evidence="13">
    <location>
        <position position="337"/>
    </location>
</feature>
<comment type="cofactor">
    <cofactor evidence="12 14">
        <name>Mn(2+)</name>
        <dbReference type="ChEBI" id="CHEBI:29035"/>
    </cofactor>
</comment>
<keyword evidence="12 14" id="KW-0479">Metal-binding</keyword>
<keyword evidence="17" id="KW-1185">Reference proteome</keyword>
<dbReference type="GO" id="GO:0046872">
    <property type="term" value="F:metal ion binding"/>
    <property type="evidence" value="ECO:0007669"/>
    <property type="project" value="UniProtKB-KW"/>
</dbReference>
<dbReference type="UniPathway" id="UPA00378"/>
<evidence type="ECO:0000256" key="13">
    <source>
        <dbReference type="PIRSR" id="PIRSR605027-6"/>
    </source>
</evidence>
<name>A0A553PJR0_TIGCA</name>
<dbReference type="PANTHER" id="PTHR10896">
    <property type="entry name" value="GALACTOSYLGALACTOSYLXYLOSYLPROTEIN 3-BETA-GLUCURONOSYLTRANSFERASE BETA-1,3-GLUCURONYLTRANSFERASE"/>
    <property type="match status" value="1"/>
</dbReference>
<evidence type="ECO:0000256" key="4">
    <source>
        <dbReference type="ARBA" id="ARBA00022679"/>
    </source>
</evidence>
<evidence type="ECO:0000256" key="2">
    <source>
        <dbReference type="ARBA" id="ARBA00007706"/>
    </source>
</evidence>
<keyword evidence="14" id="KW-0333">Golgi apparatus</keyword>
<comment type="pathway">
    <text evidence="14">Protein modification; protein glycosylation.</text>
</comment>
<dbReference type="Pfam" id="PF03360">
    <property type="entry name" value="Glyco_transf_43"/>
    <property type="match status" value="1"/>
</dbReference>
<evidence type="ECO:0000256" key="6">
    <source>
        <dbReference type="ARBA" id="ARBA00022968"/>
    </source>
</evidence>
<comment type="catalytic activity">
    <reaction evidence="10 14">
        <text>3-O-(beta-D-galactosyl-(1-&gt;3)-beta-D-galactosyl-(1-&gt;4)-beta-D-xylosyl)-L-seryl-[protein] + UDP-alpha-D-glucuronate = 3-O-(beta-D-GlcA-(1-&gt;3)-beta-D-Gal-(1-&gt;3)-beta-D-Gal-(1-&gt;4)-beta-D-Xyl)-L-seryl-[protein] + UDP + H(+)</text>
        <dbReference type="Rhea" id="RHEA:24168"/>
        <dbReference type="Rhea" id="RHEA-COMP:12571"/>
        <dbReference type="Rhea" id="RHEA-COMP:12573"/>
        <dbReference type="ChEBI" id="CHEBI:15378"/>
        <dbReference type="ChEBI" id="CHEBI:58052"/>
        <dbReference type="ChEBI" id="CHEBI:58223"/>
        <dbReference type="ChEBI" id="CHEBI:132090"/>
        <dbReference type="ChEBI" id="CHEBI:132093"/>
        <dbReference type="EC" id="2.4.1.135"/>
    </reaction>
</comment>
<keyword evidence="12 14" id="KW-0464">Manganese</keyword>
<keyword evidence="7 14" id="KW-1133">Transmembrane helix</keyword>
<keyword evidence="4 14" id="KW-0808">Transferase</keyword>
<dbReference type="EC" id="2.4.1.135" evidence="3 14"/>
<dbReference type="Gene3D" id="3.90.550.10">
    <property type="entry name" value="Spore Coat Polysaccharide Biosynthesis Protein SpsA, Chain A"/>
    <property type="match status" value="2"/>
</dbReference>
<evidence type="ECO:0000256" key="9">
    <source>
        <dbReference type="ARBA" id="ARBA00023180"/>
    </source>
</evidence>
<sequence length="403" mass="45475">MESVRLLRLTSRVWLHKFALVFLTIVFLTLIFKALKSSKQTASQNVSNERYDGEKDDEDEHGLAEATSSENYGVCQQPNEVGNMFQEWSKTNQTPLIIITPTYERSEQTAELTRLSQTLQLLIWAQMPLIWIIAHDSRVCHENVRALIDRKLGSNPFGNRQELQGHKNYNRPLVGTRLPVTILSAPMPSAFRDPERVRRFGLPRGVAGRRAALSWLIKHTRANDPGVIYFADDDNVYDLEVFEEISKTHRLSMFPVGLLQPSGVRGPIVDVHGRVIGFLGGRRPFRMFPVDMAGFAFSLALLHQKRPLMPFRATMEEEGFLRALGVDYGGIEPLANNCTRILVWHTMTAAPQVNSFQIPNPSGYSDTNLPLLAQNMVEQGLIKAAKGWFSHDIPTCLGQTCYT</sequence>